<evidence type="ECO:0000313" key="3">
    <source>
        <dbReference type="Proteomes" id="UP000677228"/>
    </source>
</evidence>
<dbReference type="AlphaFoldDB" id="A0A8S2ES51"/>
<reference evidence="1" key="1">
    <citation type="submission" date="2021-02" db="EMBL/GenBank/DDBJ databases">
        <authorList>
            <person name="Nowell W R."/>
        </authorList>
    </citation>
    <scope>NUCLEOTIDE SEQUENCE</scope>
</reference>
<dbReference type="EMBL" id="CAJOBA010037739">
    <property type="protein sequence ID" value="CAF4047803.1"/>
    <property type="molecule type" value="Genomic_DNA"/>
</dbReference>
<dbReference type="Proteomes" id="UP000677228">
    <property type="component" value="Unassembled WGS sequence"/>
</dbReference>
<dbReference type="Proteomes" id="UP000682733">
    <property type="component" value="Unassembled WGS sequence"/>
</dbReference>
<dbReference type="EMBL" id="CAJNOK010016191">
    <property type="protein sequence ID" value="CAF1240342.1"/>
    <property type="molecule type" value="Genomic_DNA"/>
</dbReference>
<accession>A0A8S2ES51</accession>
<evidence type="ECO:0000313" key="2">
    <source>
        <dbReference type="EMBL" id="CAF4047803.1"/>
    </source>
</evidence>
<sequence>MHVTYLDSINKANDWKAKHGRLFVLHLSIPLMIQYLSESMSSHFVLYAMAIKLLHCPRSTDEIELGELLLNRYCEQAAIIYDDKSIEILSLHAHLHLAEQVRTHNGFAFTSAFAFESCIRFIKKKAHGSKNLATQIAYWTNLTCMMHPNKTELPTTTGLNQIDLLHTSIDPFRQVLVNLLVDKQQQQKIKLFKRYKKFFITYHSILYDQRFSCASYIISFESDQQETDYGNVILFLSYHEQYFVFVQLYERTKKLLSQYVTIPDEINNTLNDLYPLVRLTNNYSIISVDKIKHKCIRTQFEDAFCISEDRVDFEHD</sequence>
<organism evidence="1 3">
    <name type="scientific">Didymodactylos carnosus</name>
    <dbReference type="NCBI Taxonomy" id="1234261"/>
    <lineage>
        <taxon>Eukaryota</taxon>
        <taxon>Metazoa</taxon>
        <taxon>Spiralia</taxon>
        <taxon>Gnathifera</taxon>
        <taxon>Rotifera</taxon>
        <taxon>Eurotatoria</taxon>
        <taxon>Bdelloidea</taxon>
        <taxon>Philodinida</taxon>
        <taxon>Philodinidae</taxon>
        <taxon>Didymodactylos</taxon>
    </lineage>
</organism>
<proteinExistence type="predicted"/>
<gene>
    <name evidence="1" type="ORF">OVA965_LOCUS25793</name>
    <name evidence="2" type="ORF">TMI583_LOCUS26524</name>
</gene>
<evidence type="ECO:0000313" key="1">
    <source>
        <dbReference type="EMBL" id="CAF1240342.1"/>
    </source>
</evidence>
<name>A0A8S2ES51_9BILA</name>
<comment type="caution">
    <text evidence="1">The sequence shown here is derived from an EMBL/GenBank/DDBJ whole genome shotgun (WGS) entry which is preliminary data.</text>
</comment>
<protein>
    <submittedName>
        <fullName evidence="1">Uncharacterized protein</fullName>
    </submittedName>
</protein>